<dbReference type="EMBL" id="CP020867">
    <property type="protein sequence ID" value="ARJ56925.1"/>
    <property type="molecule type" value="Genomic_DNA"/>
</dbReference>
<organism evidence="1 2">
    <name type="scientific">Campylobacter cuniculorum DSM 23162 = LMG 24588</name>
    <dbReference type="NCBI Taxonomy" id="1121267"/>
    <lineage>
        <taxon>Bacteria</taxon>
        <taxon>Pseudomonadati</taxon>
        <taxon>Campylobacterota</taxon>
        <taxon>Epsilonproteobacteria</taxon>
        <taxon>Campylobacterales</taxon>
        <taxon>Campylobacteraceae</taxon>
        <taxon>Campylobacter</taxon>
    </lineage>
</organism>
<reference evidence="1 2" key="1">
    <citation type="submission" date="2017-04" db="EMBL/GenBank/DDBJ databases">
        <title>Complete genome sequence of the Campylobacter cuniculorum type strain LMG24588.</title>
        <authorList>
            <person name="Miller W.G."/>
            <person name="Yee E."/>
            <person name="Revez J."/>
            <person name="Bono J.L."/>
            <person name="Rossi M."/>
        </authorList>
    </citation>
    <scope>NUCLEOTIDE SEQUENCE [LARGE SCALE GENOMIC DNA]</scope>
    <source>
        <strain evidence="1 2">LMG 24588</strain>
    </source>
</reference>
<evidence type="ECO:0000313" key="1">
    <source>
        <dbReference type="EMBL" id="ARJ56925.1"/>
    </source>
</evidence>
<sequence>MFVFYLKIIFAFSSYSLTAFLNDLIFYPLSLKSFKFLAKNLIKTQNQIKTFNLILKFFSISFSLI</sequence>
<dbReference type="KEGG" id="ccun:CCUN_1337"/>
<dbReference type="AlphaFoldDB" id="A0A1W6BXX0"/>
<name>A0A1W6BXX0_9BACT</name>
<gene>
    <name evidence="1" type="ORF">CCUN_1337</name>
</gene>
<accession>A0A1W6BXX0</accession>
<evidence type="ECO:0000313" key="2">
    <source>
        <dbReference type="Proteomes" id="UP000192902"/>
    </source>
</evidence>
<protein>
    <submittedName>
        <fullName evidence="1">Uncharacterized protein</fullName>
    </submittedName>
</protein>
<dbReference type="Proteomes" id="UP000192902">
    <property type="component" value="Chromosome"/>
</dbReference>
<proteinExistence type="predicted"/>